<feature type="signal peptide" evidence="1">
    <location>
        <begin position="1"/>
        <end position="18"/>
    </location>
</feature>
<gene>
    <name evidence="3" type="ORF">PR048_024612</name>
</gene>
<keyword evidence="4" id="KW-1185">Reference proteome</keyword>
<evidence type="ECO:0000313" key="3">
    <source>
        <dbReference type="EMBL" id="KAJ8873778.1"/>
    </source>
</evidence>
<feature type="chain" id="PRO_5047051726" description="Endonuclease/exonuclease/phosphatase domain-containing protein" evidence="1">
    <location>
        <begin position="19"/>
        <end position="209"/>
    </location>
</feature>
<name>A0ABQ9GP40_9NEOP</name>
<protein>
    <recommendedName>
        <fullName evidence="2">Endonuclease/exonuclease/phosphatase domain-containing protein</fullName>
    </recommendedName>
</protein>
<accession>A0ABQ9GP40</accession>
<dbReference type="Proteomes" id="UP001159363">
    <property type="component" value="Chromosome 9"/>
</dbReference>
<dbReference type="Gene3D" id="3.60.10.10">
    <property type="entry name" value="Endonuclease/exonuclease/phosphatase"/>
    <property type="match status" value="1"/>
</dbReference>
<reference evidence="3 4" key="1">
    <citation type="submission" date="2023-02" db="EMBL/GenBank/DDBJ databases">
        <title>LHISI_Scaffold_Assembly.</title>
        <authorList>
            <person name="Stuart O.P."/>
            <person name="Cleave R."/>
            <person name="Magrath M.J.L."/>
            <person name="Mikheyev A.S."/>
        </authorList>
    </citation>
    <scope>NUCLEOTIDE SEQUENCE [LARGE SCALE GENOMIC DNA]</scope>
    <source>
        <strain evidence="3">Daus_M_001</strain>
        <tissue evidence="3">Leg muscle</tissue>
    </source>
</reference>
<evidence type="ECO:0000256" key="1">
    <source>
        <dbReference type="SAM" id="SignalP"/>
    </source>
</evidence>
<dbReference type="Pfam" id="PF03372">
    <property type="entry name" value="Exo_endo_phos"/>
    <property type="match status" value="1"/>
</dbReference>
<dbReference type="SUPFAM" id="SSF56219">
    <property type="entry name" value="DNase I-like"/>
    <property type="match status" value="1"/>
</dbReference>
<dbReference type="InterPro" id="IPR036691">
    <property type="entry name" value="Endo/exonu/phosph_ase_sf"/>
</dbReference>
<sequence length="209" mass="23241">MTWRVLYITLALNGTLMAGLSCSTSLTLDVADCFQASCDSFFQASPSPSPSTFPAQTPPTTHALLKYQFSLHSRALNVAHVNAQSLFAHIDDFRDIFHNAGCHLILTSETWLAPTLCKALINLPDYTFFRNDRAGKRCGGVVIYVRNDIKARVLSSSPNEYQARLSYADHVEPILAPHTALYDHVVFMGDLNTDLFKSSNQSFSLWGMF</sequence>
<feature type="domain" description="Endonuclease/exonuclease/phosphatase" evidence="2">
    <location>
        <begin position="77"/>
        <end position="201"/>
    </location>
</feature>
<evidence type="ECO:0000259" key="2">
    <source>
        <dbReference type="Pfam" id="PF03372"/>
    </source>
</evidence>
<proteinExistence type="predicted"/>
<keyword evidence="1" id="KW-0732">Signal</keyword>
<dbReference type="PROSITE" id="PS51257">
    <property type="entry name" value="PROKAR_LIPOPROTEIN"/>
    <property type="match status" value="1"/>
</dbReference>
<evidence type="ECO:0000313" key="4">
    <source>
        <dbReference type="Proteomes" id="UP001159363"/>
    </source>
</evidence>
<comment type="caution">
    <text evidence="3">The sequence shown here is derived from an EMBL/GenBank/DDBJ whole genome shotgun (WGS) entry which is preliminary data.</text>
</comment>
<dbReference type="EMBL" id="JARBHB010000010">
    <property type="protein sequence ID" value="KAJ8873778.1"/>
    <property type="molecule type" value="Genomic_DNA"/>
</dbReference>
<dbReference type="InterPro" id="IPR005135">
    <property type="entry name" value="Endo/exonuclease/phosphatase"/>
</dbReference>
<organism evidence="3 4">
    <name type="scientific">Dryococelus australis</name>
    <dbReference type="NCBI Taxonomy" id="614101"/>
    <lineage>
        <taxon>Eukaryota</taxon>
        <taxon>Metazoa</taxon>
        <taxon>Ecdysozoa</taxon>
        <taxon>Arthropoda</taxon>
        <taxon>Hexapoda</taxon>
        <taxon>Insecta</taxon>
        <taxon>Pterygota</taxon>
        <taxon>Neoptera</taxon>
        <taxon>Polyneoptera</taxon>
        <taxon>Phasmatodea</taxon>
        <taxon>Verophasmatodea</taxon>
        <taxon>Anareolatae</taxon>
        <taxon>Phasmatidae</taxon>
        <taxon>Eurycanthinae</taxon>
        <taxon>Dryococelus</taxon>
    </lineage>
</organism>